<organism evidence="2">
    <name type="scientific">hydrothermal vent metagenome</name>
    <dbReference type="NCBI Taxonomy" id="652676"/>
    <lineage>
        <taxon>unclassified sequences</taxon>
        <taxon>metagenomes</taxon>
        <taxon>ecological metagenomes</taxon>
    </lineage>
</organism>
<dbReference type="SUPFAM" id="SSF53756">
    <property type="entry name" value="UDP-Glycosyltransferase/glycogen phosphorylase"/>
    <property type="match status" value="1"/>
</dbReference>
<evidence type="ECO:0000259" key="1">
    <source>
        <dbReference type="Pfam" id="PF13439"/>
    </source>
</evidence>
<dbReference type="EMBL" id="UOFM01000115">
    <property type="protein sequence ID" value="VAW74947.1"/>
    <property type="molecule type" value="Genomic_DNA"/>
</dbReference>
<dbReference type="CDD" id="cd03814">
    <property type="entry name" value="GT4-like"/>
    <property type="match status" value="1"/>
</dbReference>
<dbReference type="Gene3D" id="3.40.50.2000">
    <property type="entry name" value="Glycogen Phosphorylase B"/>
    <property type="match status" value="2"/>
</dbReference>
<name>A0A3B0YGZ8_9ZZZZ</name>
<proteinExistence type="predicted"/>
<dbReference type="AlphaFoldDB" id="A0A3B0YGZ8"/>
<feature type="domain" description="Glycosyltransferase subfamily 4-like N-terminal" evidence="1">
    <location>
        <begin position="18"/>
        <end position="188"/>
    </location>
</feature>
<evidence type="ECO:0000313" key="2">
    <source>
        <dbReference type="EMBL" id="VAW74947.1"/>
    </source>
</evidence>
<dbReference type="GO" id="GO:0016757">
    <property type="term" value="F:glycosyltransferase activity"/>
    <property type="evidence" value="ECO:0007669"/>
    <property type="project" value="TreeGrafter"/>
</dbReference>
<dbReference type="InterPro" id="IPR028098">
    <property type="entry name" value="Glyco_trans_4-like_N"/>
</dbReference>
<dbReference type="InterPro" id="IPR050194">
    <property type="entry name" value="Glycosyltransferase_grp1"/>
</dbReference>
<gene>
    <name evidence="2" type="ORF">MNBD_GAMMA14-1982</name>
</gene>
<dbReference type="PANTHER" id="PTHR45947:SF3">
    <property type="entry name" value="SULFOQUINOVOSYL TRANSFERASE SQD2"/>
    <property type="match status" value="1"/>
</dbReference>
<accession>A0A3B0YGZ8</accession>
<dbReference type="Pfam" id="PF13439">
    <property type="entry name" value="Glyco_transf_4"/>
    <property type="match status" value="1"/>
</dbReference>
<protein>
    <submittedName>
        <fullName evidence="2">Glycosyltransferase</fullName>
    </submittedName>
</protein>
<dbReference type="Pfam" id="PF13692">
    <property type="entry name" value="Glyco_trans_1_4"/>
    <property type="match status" value="1"/>
</dbReference>
<reference evidence="2" key="1">
    <citation type="submission" date="2018-06" db="EMBL/GenBank/DDBJ databases">
        <authorList>
            <person name="Zhirakovskaya E."/>
        </authorList>
    </citation>
    <scope>NUCLEOTIDE SEQUENCE</scope>
</reference>
<keyword evidence="2" id="KW-0808">Transferase</keyword>
<dbReference type="PANTHER" id="PTHR45947">
    <property type="entry name" value="SULFOQUINOVOSYL TRANSFERASE SQD2"/>
    <property type="match status" value="1"/>
</dbReference>
<sequence length="385" mass="42425">MDQSLSITLVTETYPPEINGVAMTLQRLAEGLCARGHRVQLVRPRRAGESSTVSEQGCPTVVQQRGMRIPLYPDLRLGFPARRRLLKLWRQQRPDVLYIATEGPLGWSALRAAEVLDIPVISGFHTRFDQYAGQYGLGLLTSVVERYLRNFHRRSRCTLAPTEALCHDLSTRGYGPTAVLPRGVDTQRFSPQRRSPGLRQHWGVSERDLALICVGRVAPEKGINQVLEAWRAIAADRPGTRLILVGDGPLARGLESAEPRPLLAGSRTGVDLAEHYASADLFLFPSRSETFGNVTLEAMASSLPVVAYDYAAAKLHIDHGTSGILVPFDAPGDFVTAARRAAGDLLRLGSMGRQARRHVETLDWSGVLNRFETLLRRHVVVAEGC</sequence>